<evidence type="ECO:0000256" key="2">
    <source>
        <dbReference type="ARBA" id="ARBA00022723"/>
    </source>
</evidence>
<dbReference type="AlphaFoldDB" id="A0A0R0L085"/>
<dbReference type="InterPro" id="IPR015300">
    <property type="entry name" value="DNA-bd_pseudobarrel_sf"/>
</dbReference>
<dbReference type="PaxDb" id="3847-GLYMA02G40280.2"/>
<evidence type="ECO:0000313" key="13">
    <source>
        <dbReference type="Proteomes" id="UP000008827"/>
    </source>
</evidence>
<dbReference type="GO" id="GO:0008270">
    <property type="term" value="F:zinc ion binding"/>
    <property type="evidence" value="ECO:0007669"/>
    <property type="project" value="UniProtKB-KW"/>
</dbReference>
<dbReference type="Gramene" id="KRH72829">
    <property type="protein sequence ID" value="KRH72829"/>
    <property type="gene ID" value="GLYMA_02G236400"/>
</dbReference>
<feature type="compositionally biased region" description="Basic and acidic residues" evidence="9">
    <location>
        <begin position="575"/>
        <end position="595"/>
    </location>
</feature>
<feature type="domain" description="TF-B3" evidence="10">
    <location>
        <begin position="317"/>
        <end position="418"/>
    </location>
</feature>
<feature type="region of interest" description="Disordered" evidence="9">
    <location>
        <begin position="649"/>
        <end position="682"/>
    </location>
</feature>
<dbReference type="PROSITE" id="PS50863">
    <property type="entry name" value="B3"/>
    <property type="match status" value="1"/>
</dbReference>
<reference evidence="12" key="2">
    <citation type="submission" date="2018-02" db="UniProtKB">
        <authorList>
            <consortium name="EnsemblPlants"/>
        </authorList>
    </citation>
    <scope>IDENTIFICATION</scope>
    <source>
        <strain evidence="12">Williams 82</strain>
    </source>
</reference>
<feature type="region of interest" description="Disordered" evidence="9">
    <location>
        <begin position="531"/>
        <end position="556"/>
    </location>
</feature>
<evidence type="ECO:0000256" key="7">
    <source>
        <dbReference type="ARBA" id="ARBA00023163"/>
    </source>
</evidence>
<dbReference type="SMR" id="A0A0R0L085"/>
<evidence type="ECO:0000313" key="12">
    <source>
        <dbReference type="EnsemblPlants" id="KRH72829"/>
    </source>
</evidence>
<feature type="compositionally biased region" description="Basic and acidic residues" evidence="9">
    <location>
        <begin position="654"/>
        <end position="669"/>
    </location>
</feature>
<evidence type="ECO:0000256" key="8">
    <source>
        <dbReference type="ARBA" id="ARBA00023242"/>
    </source>
</evidence>
<dbReference type="GO" id="GO:0003677">
    <property type="term" value="F:DNA binding"/>
    <property type="evidence" value="ECO:0007669"/>
    <property type="project" value="UniProtKB-KW"/>
</dbReference>
<dbReference type="SUPFAM" id="SSF101936">
    <property type="entry name" value="DNA-binding pseudobarrel domain"/>
    <property type="match status" value="1"/>
</dbReference>
<dbReference type="Proteomes" id="UP000008827">
    <property type="component" value="Chromosome 2"/>
</dbReference>
<dbReference type="FunFam" id="2.40.330.10:FF:000006">
    <property type="entry name" value="B3 domain-containing transcription repressor VAL1"/>
    <property type="match status" value="1"/>
</dbReference>
<dbReference type="PANTHER" id="PTHR46245">
    <property type="entry name" value="B3 DOMAIN-CONTAINING PROTEIN OS07G0563300"/>
    <property type="match status" value="1"/>
</dbReference>
<comment type="subcellular location">
    <subcellularLocation>
        <location evidence="1">Nucleus</location>
    </subcellularLocation>
</comment>
<feature type="region of interest" description="Disordered" evidence="9">
    <location>
        <begin position="569"/>
        <end position="609"/>
    </location>
</feature>
<keyword evidence="5" id="KW-0805">Transcription regulation</keyword>
<dbReference type="GO" id="GO:0005634">
    <property type="term" value="C:nucleus"/>
    <property type="evidence" value="ECO:0007669"/>
    <property type="project" value="UniProtKB-SubCell"/>
</dbReference>
<protein>
    <recommendedName>
        <fullName evidence="10">TF-B3 domain-containing protein</fullName>
    </recommendedName>
</protein>
<dbReference type="PANTHER" id="PTHR46245:SF3">
    <property type="entry name" value="B3 DOMAIN-CONTAINING TRANSCRIPTION REPRESSOR VAL1"/>
    <property type="match status" value="1"/>
</dbReference>
<dbReference type="OMA" id="HLHQTGW"/>
<dbReference type="GeneID" id="100782543"/>
<keyword evidence="8" id="KW-0539">Nucleus</keyword>
<organism evidence="11">
    <name type="scientific">Glycine max</name>
    <name type="common">Soybean</name>
    <name type="synonym">Glycine hispida</name>
    <dbReference type="NCBI Taxonomy" id="3847"/>
    <lineage>
        <taxon>Eukaryota</taxon>
        <taxon>Viridiplantae</taxon>
        <taxon>Streptophyta</taxon>
        <taxon>Embryophyta</taxon>
        <taxon>Tracheophyta</taxon>
        <taxon>Spermatophyta</taxon>
        <taxon>Magnoliopsida</taxon>
        <taxon>eudicotyledons</taxon>
        <taxon>Gunneridae</taxon>
        <taxon>Pentapetalae</taxon>
        <taxon>rosids</taxon>
        <taxon>fabids</taxon>
        <taxon>Fabales</taxon>
        <taxon>Fabaceae</taxon>
        <taxon>Papilionoideae</taxon>
        <taxon>50 kb inversion clade</taxon>
        <taxon>NPAAA clade</taxon>
        <taxon>indigoferoid/millettioid clade</taxon>
        <taxon>Phaseoleae</taxon>
        <taxon>Glycine</taxon>
        <taxon>Glycine subgen. Soja</taxon>
    </lineage>
</organism>
<evidence type="ECO:0000256" key="1">
    <source>
        <dbReference type="ARBA" id="ARBA00004123"/>
    </source>
</evidence>
<dbReference type="InterPro" id="IPR057743">
    <property type="entry name" value="Zfn_VAL1-3_N"/>
</dbReference>
<evidence type="ECO:0000256" key="6">
    <source>
        <dbReference type="ARBA" id="ARBA00023125"/>
    </source>
</evidence>
<gene>
    <name evidence="12" type="primary">LOC100782543</name>
    <name evidence="11" type="ORF">GLYMA_02G236400</name>
</gene>
<evidence type="ECO:0000256" key="9">
    <source>
        <dbReference type="SAM" id="MobiDB-lite"/>
    </source>
</evidence>
<keyword evidence="6" id="KW-0238">DNA-binding</keyword>
<name>A0A0R0L085_SOYBN</name>
<dbReference type="Pfam" id="PF02362">
    <property type="entry name" value="B3"/>
    <property type="match status" value="1"/>
</dbReference>
<keyword evidence="3" id="KW-0863">Zinc-finger</keyword>
<dbReference type="GO" id="GO:0006355">
    <property type="term" value="P:regulation of DNA-templated transcription"/>
    <property type="evidence" value="ECO:0007669"/>
    <property type="project" value="UniProtKB-ARBA"/>
</dbReference>
<keyword evidence="2" id="KW-0479">Metal-binding</keyword>
<dbReference type="InterPro" id="IPR003340">
    <property type="entry name" value="B3_DNA-bd"/>
</dbReference>
<keyword evidence="13" id="KW-1185">Reference proteome</keyword>
<feature type="compositionally biased region" description="Low complexity" evidence="9">
    <location>
        <begin position="544"/>
        <end position="553"/>
    </location>
</feature>
<dbReference type="Pfam" id="PF25813">
    <property type="entry name" value="zf_VAL1_N"/>
    <property type="match status" value="1"/>
</dbReference>
<evidence type="ECO:0000256" key="4">
    <source>
        <dbReference type="ARBA" id="ARBA00022833"/>
    </source>
</evidence>
<evidence type="ECO:0000259" key="10">
    <source>
        <dbReference type="PROSITE" id="PS50863"/>
    </source>
</evidence>
<dbReference type="RefSeq" id="XP_040869293.1">
    <property type="nucleotide sequence ID" value="XM_041013359.1"/>
</dbReference>
<keyword evidence="4" id="KW-0862">Zinc</keyword>
<dbReference type="EnsemblPlants" id="KRH72829">
    <property type="protein sequence ID" value="KRH72829"/>
    <property type="gene ID" value="GLYMA_02G236400"/>
</dbReference>
<accession>A0A0R0L085</accession>
<reference evidence="11" key="3">
    <citation type="submission" date="2018-07" db="EMBL/GenBank/DDBJ databases">
        <title>WGS assembly of Glycine max.</title>
        <authorList>
            <person name="Schmutz J."/>
            <person name="Cannon S."/>
            <person name="Schlueter J."/>
            <person name="Ma J."/>
            <person name="Mitros T."/>
            <person name="Nelson W."/>
            <person name="Hyten D."/>
            <person name="Song Q."/>
            <person name="Thelen J."/>
            <person name="Cheng J."/>
            <person name="Xu D."/>
            <person name="Hellsten U."/>
            <person name="May G."/>
            <person name="Yu Y."/>
            <person name="Sakurai T."/>
            <person name="Umezawa T."/>
            <person name="Bhattacharyya M."/>
            <person name="Sandhu D."/>
            <person name="Valliyodan B."/>
            <person name="Lindquist E."/>
            <person name="Peto M."/>
            <person name="Grant D."/>
            <person name="Shu S."/>
            <person name="Goodstein D."/>
            <person name="Barry K."/>
            <person name="Futrell-Griggs M."/>
            <person name="Abernathy B."/>
            <person name="Du J."/>
            <person name="Tian Z."/>
            <person name="Zhu L."/>
            <person name="Gill N."/>
            <person name="Joshi T."/>
            <person name="Libault M."/>
            <person name="Sethuraman A."/>
            <person name="Zhang X."/>
            <person name="Shinozaki K."/>
            <person name="Nguyen H."/>
            <person name="Wing R."/>
            <person name="Cregan P."/>
            <person name="Specht J."/>
            <person name="Grimwood J."/>
            <person name="Rokhsar D."/>
            <person name="Stacey G."/>
            <person name="Shoemaker R."/>
            <person name="Jackson S."/>
        </authorList>
    </citation>
    <scope>NUCLEOTIDE SEQUENCE</scope>
    <source>
        <tissue evidence="11">Callus</tissue>
    </source>
</reference>
<evidence type="ECO:0000313" key="11">
    <source>
        <dbReference type="EMBL" id="KRH72829.1"/>
    </source>
</evidence>
<sequence length="718" mass="80090">MEVEVCMNVSCKNGYAREWKKGWPLRSGGFARLCHKCGSAYENLIFCQKFHLHQTGWRECSFCNKTLHCGCIASSSMFEYLDYGGIGCVTCVKTSQLNLIRDTENTIGSVRSIKNNASDRHTEHMDSRLLVDGAGKGNLMQLRRHVEASESSRWQRAERDGIDSCIGPNRQDDRRFSNVMKLSGHSLTFTTLDNNRPTWETQTMHKSSSQNMSLGTSSGNSVLPSALDIAERRLEGKTSFCPFHQGQRLFSISKPLMDGIAINLEASKGVISQERVARPPANGKTKNLLLSRYWPRITDQELEKLSGDLKSTIVPLFEKVLSASDAGRIGRLVLPKSCAEAYFPPISQSEGLPLQFKDVKGNDWTFQFRFWPNNNSRMYVLEGVTPCMQAMQLNAGDTVMFSRIDPGGKFVMGSRRASDSIDTQEASTFSHSNDFATKEATFSGATANLHSGNSYPDLLRTTKGNGEPYLNRYSEHLRFSTETANCLQTENDMELRVTWEEAQDLLHPPPCVKPSVETIEDKEFEEFEEPPVFGKGTTINDHPSGSLSSASEEMSSRELENILVTSKDTKKRRIMEKPESIQEHESVGLDDHIDPTDSSAGATTKHPRHRSGCTCIVCIQPPSGKGRHRPTCTCLACMTVRRRFKTLMMRKKQRESDATQKDQIHHSDEGDTNGGASRDGAIASNLENEGSLNRMDELGAGQIDLNSHPDHEDMQVAM</sequence>
<proteinExistence type="predicted"/>
<evidence type="ECO:0000256" key="5">
    <source>
        <dbReference type="ARBA" id="ARBA00023015"/>
    </source>
</evidence>
<dbReference type="Gene3D" id="2.40.330.10">
    <property type="entry name" value="DNA-binding pseudobarrel domain"/>
    <property type="match status" value="1"/>
</dbReference>
<dbReference type="OrthoDB" id="757982at2759"/>
<dbReference type="CDD" id="cd10017">
    <property type="entry name" value="B3_DNA"/>
    <property type="match status" value="1"/>
</dbReference>
<dbReference type="EMBL" id="CM000835">
    <property type="protein sequence ID" value="KRH72829.1"/>
    <property type="molecule type" value="Genomic_DNA"/>
</dbReference>
<dbReference type="SMART" id="SM01019">
    <property type="entry name" value="B3"/>
    <property type="match status" value="1"/>
</dbReference>
<keyword evidence="7" id="KW-0804">Transcription</keyword>
<reference evidence="11 12" key="1">
    <citation type="journal article" date="2010" name="Nature">
        <title>Genome sequence of the palaeopolyploid soybean.</title>
        <authorList>
            <person name="Schmutz J."/>
            <person name="Cannon S.B."/>
            <person name="Schlueter J."/>
            <person name="Ma J."/>
            <person name="Mitros T."/>
            <person name="Nelson W."/>
            <person name="Hyten D.L."/>
            <person name="Song Q."/>
            <person name="Thelen J.J."/>
            <person name="Cheng J."/>
            <person name="Xu D."/>
            <person name="Hellsten U."/>
            <person name="May G.D."/>
            <person name="Yu Y."/>
            <person name="Sakurai T."/>
            <person name="Umezawa T."/>
            <person name="Bhattacharyya M.K."/>
            <person name="Sandhu D."/>
            <person name="Valliyodan B."/>
            <person name="Lindquist E."/>
            <person name="Peto M."/>
            <person name="Grant D."/>
            <person name="Shu S."/>
            <person name="Goodstein D."/>
            <person name="Barry K."/>
            <person name="Futrell-Griggs M."/>
            <person name="Abernathy B."/>
            <person name="Du J."/>
            <person name="Tian Z."/>
            <person name="Zhu L."/>
            <person name="Gill N."/>
            <person name="Joshi T."/>
            <person name="Libault M."/>
            <person name="Sethuraman A."/>
            <person name="Zhang X.-C."/>
            <person name="Shinozaki K."/>
            <person name="Nguyen H.T."/>
            <person name="Wing R.A."/>
            <person name="Cregan P."/>
            <person name="Specht J."/>
            <person name="Grimwood J."/>
            <person name="Rokhsar D."/>
            <person name="Stacey G."/>
            <person name="Shoemaker R.C."/>
            <person name="Jackson S.A."/>
        </authorList>
    </citation>
    <scope>NUCLEOTIDE SEQUENCE [LARGE SCALE GENOMIC DNA]</scope>
    <source>
        <strain evidence="12">cv. Williams 82</strain>
        <tissue evidence="11">Callus</tissue>
    </source>
</reference>
<evidence type="ECO:0000256" key="3">
    <source>
        <dbReference type="ARBA" id="ARBA00022771"/>
    </source>
</evidence>